<sequence length="271" mass="31155">MFKRLFNNSSKQQLNKTSLKEGKKNKVENTRIGEIGEYKINLQLEQLPQEFKYLSDVLLPSKKTKSGYSQIDHIVFTTHAIFVIETKNYTGVIYGHRNRTEWSLNGKFNFTNPFHQNYGHIEAVKSILPKITNENIVSVVSFNRRSTFKVNEELRKINSNDLIIYDIELLEYVTRKLNVIKLSSSQPPFTTADILNMYTTVSEGNITDKKIRAAHIRTLNGQTQETPNSTGNSTCKTCGKVVSSKVTQYCLAHSNRFKGNVYCYEHQKSHF</sequence>
<protein>
    <submittedName>
        <fullName evidence="3">Nuclease</fullName>
    </submittedName>
</protein>
<organism evidence="3 4">
    <name type="scientific">Robertmurraya siralis</name>
    <dbReference type="NCBI Taxonomy" id="77777"/>
    <lineage>
        <taxon>Bacteria</taxon>
        <taxon>Bacillati</taxon>
        <taxon>Bacillota</taxon>
        <taxon>Bacilli</taxon>
        <taxon>Bacillales</taxon>
        <taxon>Bacillaceae</taxon>
        <taxon>Robertmurraya</taxon>
    </lineage>
</organism>
<dbReference type="InterPro" id="IPR011528">
    <property type="entry name" value="NERD"/>
</dbReference>
<dbReference type="RefSeq" id="WP_095313404.1">
    <property type="nucleotide sequence ID" value="NZ_BORC01000002.1"/>
</dbReference>
<dbReference type="Proteomes" id="UP000682111">
    <property type="component" value="Unassembled WGS sequence"/>
</dbReference>
<comment type="caution">
    <text evidence="3">The sequence shown here is derived from an EMBL/GenBank/DDBJ whole genome shotgun (WGS) entry which is preliminary data.</text>
</comment>
<accession>A0A919WHD2</accession>
<feature type="region of interest" description="Disordered" evidence="1">
    <location>
        <begin position="1"/>
        <end position="25"/>
    </location>
</feature>
<dbReference type="PROSITE" id="PS50965">
    <property type="entry name" value="NERD"/>
    <property type="match status" value="1"/>
</dbReference>
<reference evidence="3" key="1">
    <citation type="submission" date="2021-03" db="EMBL/GenBank/DDBJ databases">
        <title>Antimicrobial resistance genes in bacteria isolated from Japanese honey, and their potential for conferring macrolide and lincosamide resistance in the American foulbrood pathogen Paenibacillus larvae.</title>
        <authorList>
            <person name="Okamoto M."/>
            <person name="Kumagai M."/>
            <person name="Kanamori H."/>
            <person name="Takamatsu D."/>
        </authorList>
    </citation>
    <scope>NUCLEOTIDE SEQUENCE</scope>
    <source>
        <strain evidence="3">J27TS8</strain>
    </source>
</reference>
<evidence type="ECO:0000313" key="4">
    <source>
        <dbReference type="Proteomes" id="UP000682111"/>
    </source>
</evidence>
<feature type="compositionally biased region" description="Polar residues" evidence="1">
    <location>
        <begin position="1"/>
        <end position="17"/>
    </location>
</feature>
<evidence type="ECO:0000313" key="3">
    <source>
        <dbReference type="EMBL" id="GIN61823.1"/>
    </source>
</evidence>
<evidence type="ECO:0000259" key="2">
    <source>
        <dbReference type="PROSITE" id="PS50965"/>
    </source>
</evidence>
<gene>
    <name evidence="3" type="ORF">J27TS8_18160</name>
</gene>
<name>A0A919WHD2_9BACI</name>
<dbReference type="AlphaFoldDB" id="A0A919WHD2"/>
<proteinExistence type="predicted"/>
<dbReference type="OrthoDB" id="5782056at2"/>
<keyword evidence="4" id="KW-1185">Reference proteome</keyword>
<feature type="domain" description="NERD" evidence="2">
    <location>
        <begin position="32"/>
        <end position="147"/>
    </location>
</feature>
<dbReference type="Pfam" id="PF08378">
    <property type="entry name" value="NERD"/>
    <property type="match status" value="1"/>
</dbReference>
<evidence type="ECO:0000256" key="1">
    <source>
        <dbReference type="SAM" id="MobiDB-lite"/>
    </source>
</evidence>
<dbReference type="EMBL" id="BORC01000002">
    <property type="protein sequence ID" value="GIN61823.1"/>
    <property type="molecule type" value="Genomic_DNA"/>
</dbReference>